<evidence type="ECO:0000313" key="6">
    <source>
        <dbReference type="EMBL" id="MQT47263.1"/>
    </source>
</evidence>
<dbReference type="Proteomes" id="UP000441404">
    <property type="component" value="Unassembled WGS sequence"/>
</dbReference>
<evidence type="ECO:0000313" key="11">
    <source>
        <dbReference type="Proteomes" id="UP000466863"/>
    </source>
</evidence>
<evidence type="ECO:0000313" key="8">
    <source>
        <dbReference type="EMBL" id="MQU34686.1"/>
    </source>
</evidence>
<organism evidence="7 13">
    <name type="scientific">Pseudomonas helleri</name>
    <dbReference type="NCBI Taxonomy" id="1608996"/>
    <lineage>
        <taxon>Bacteria</taxon>
        <taxon>Pseudomonadati</taxon>
        <taxon>Pseudomonadota</taxon>
        <taxon>Gammaproteobacteria</taxon>
        <taxon>Pseudomonadales</taxon>
        <taxon>Pseudomonadaceae</taxon>
        <taxon>Pseudomonas</taxon>
    </lineage>
</organism>
<evidence type="ECO:0000256" key="1">
    <source>
        <dbReference type="ARBA" id="ARBA00022729"/>
    </source>
</evidence>
<keyword evidence="12" id="KW-1185">Reference proteome</keyword>
<evidence type="ECO:0000313" key="9">
    <source>
        <dbReference type="EMBL" id="MQU45632.1"/>
    </source>
</evidence>
<dbReference type="SUPFAM" id="SSF53850">
    <property type="entry name" value="Periplasmic binding protein-like II"/>
    <property type="match status" value="1"/>
</dbReference>
<feature type="chain" id="PRO_5044629861" evidence="4">
    <location>
        <begin position="27"/>
        <end position="629"/>
    </location>
</feature>
<gene>
    <name evidence="9" type="ORF">GHO28_24470</name>
    <name evidence="8" type="ORF">GHO30_25480</name>
    <name evidence="7" type="ORF">GHO39_25740</name>
    <name evidence="6" type="ORF">GHO40_11065</name>
</gene>
<dbReference type="Proteomes" id="UP000470186">
    <property type="component" value="Unassembled WGS sequence"/>
</dbReference>
<evidence type="ECO:0000256" key="4">
    <source>
        <dbReference type="SAM" id="SignalP"/>
    </source>
</evidence>
<dbReference type="Pfam" id="PF00496">
    <property type="entry name" value="SBP_bac_5"/>
    <property type="match status" value="1"/>
</dbReference>
<dbReference type="Gene3D" id="3.40.190.10">
    <property type="entry name" value="Periplasmic binding protein-like II"/>
    <property type="match status" value="1"/>
</dbReference>
<keyword evidence="3" id="KW-0653">Protein transport</keyword>
<evidence type="ECO:0000313" key="13">
    <source>
        <dbReference type="Proteomes" id="UP000489190"/>
    </source>
</evidence>
<dbReference type="GO" id="GO:0043190">
    <property type="term" value="C:ATP-binding cassette (ABC) transporter complex"/>
    <property type="evidence" value="ECO:0007669"/>
    <property type="project" value="InterPro"/>
</dbReference>
<dbReference type="GO" id="GO:0030288">
    <property type="term" value="C:outer membrane-bounded periplasmic space"/>
    <property type="evidence" value="ECO:0007669"/>
    <property type="project" value="TreeGrafter"/>
</dbReference>
<dbReference type="EMBL" id="WIVX01000206">
    <property type="protein sequence ID" value="MQU34686.1"/>
    <property type="molecule type" value="Genomic_DNA"/>
</dbReference>
<dbReference type="Proteomes" id="UP000466863">
    <property type="component" value="Unassembled WGS sequence"/>
</dbReference>
<dbReference type="InterPro" id="IPR030678">
    <property type="entry name" value="Peptide/Ni-bd"/>
</dbReference>
<reference evidence="10 11" key="1">
    <citation type="submission" date="2019-10" db="EMBL/GenBank/DDBJ databases">
        <title>Evaluation of single-gene subtyping targets for Pseudomonas.</title>
        <authorList>
            <person name="Reichler S.J."/>
            <person name="Orsi R.H."/>
            <person name="Wiedmann M."/>
            <person name="Martin N.H."/>
            <person name="Murphy S.I."/>
        </authorList>
    </citation>
    <scope>NUCLEOTIDE SEQUENCE [LARGE SCALE GENOMIC DNA]</scope>
    <source>
        <strain evidence="9 11">FSL R10-1876</strain>
        <strain evidence="8 12">FSL R10-2107</strain>
        <strain evidence="7 13">FSL R10-3254</strain>
        <strain evidence="6 10">FSL R10-3257</strain>
    </source>
</reference>
<dbReference type="GO" id="GO:1904680">
    <property type="term" value="F:peptide transmembrane transporter activity"/>
    <property type="evidence" value="ECO:0007669"/>
    <property type="project" value="TreeGrafter"/>
</dbReference>
<dbReference type="PANTHER" id="PTHR30290">
    <property type="entry name" value="PERIPLASMIC BINDING COMPONENT OF ABC TRANSPORTER"/>
    <property type="match status" value="1"/>
</dbReference>
<dbReference type="GO" id="GO:0042884">
    <property type="term" value="P:microcin transport"/>
    <property type="evidence" value="ECO:0007669"/>
    <property type="project" value="TreeGrafter"/>
</dbReference>
<proteinExistence type="predicted"/>
<name>A0A6A7YSH7_9PSED</name>
<dbReference type="EMBL" id="WIVV01000180">
    <property type="protein sequence ID" value="MQU45632.1"/>
    <property type="molecule type" value="Genomic_DNA"/>
</dbReference>
<sequence length="629" mass="71074">MSSLFLPLLRSLLVPALSCLCLSVSAAPSQALTVYGEAAKYPDNFQHFDYVNPDAPKGGSLSRASMEIGQFNYIVPYIDQGTGVAQVDDWLYAPLAFRSLDEPYTVYGLIAQKMERDPDGLWVRFYLNPKARFADDTPITAQDVAFTYNTLMTKGSLGYRMVYGEVKDVVVEGPLQIRFDFKNNQNRTLALDLASLRIMPEHWWKTRDFATGGGFEPPLGSGPYSVSHVDPGRSITFERNKNWWAKDLPVSKGMYNFDRLTVNFYSDTDIARQLLKAGAFDYNREFSATGFSIGYDSPALTDGRLQRGVFAKDKPGAAQGFAFNLQNPFFQDRRVRQALSLLWDFEWTNKQMMRNFYVRQQSYFPKSEMAATELPDARELEILEPLRGKIPDEVFTQVYQAPKTDGSGYIRDKQLQALALLKQAGWTPKDNKLVNAKGEQLSFTFLDGQGGFDRMIMPYKRTLAQIGINMDIRKIDSAQYINRLNARDYDMIVVGFPRSGQPIVSPGREMYDMYGSSSATQPGASNAFVLRDPAVDTLLDGLVQANSREEMVHYARALDRVLQWGYYMIPNYYSIGTPTVYQNRFGRPALEPKYDEGLNTWWEVSKTAQSNAQFNKANAPASNTPAENH</sequence>
<dbReference type="GO" id="GO:0015031">
    <property type="term" value="P:protein transport"/>
    <property type="evidence" value="ECO:0007669"/>
    <property type="project" value="UniProtKB-KW"/>
</dbReference>
<dbReference type="FunFam" id="3.10.105.10:FF:000005">
    <property type="entry name" value="ABC transporter substrate-binding protein"/>
    <property type="match status" value="1"/>
</dbReference>
<dbReference type="AlphaFoldDB" id="A0A6A7YSH7"/>
<dbReference type="Proteomes" id="UP000489190">
    <property type="component" value="Unassembled WGS sequence"/>
</dbReference>
<keyword evidence="3" id="KW-0813">Transport</keyword>
<dbReference type="PANTHER" id="PTHR30290:SF64">
    <property type="entry name" value="ABC TRANSPORTER PERIPLASMIC BINDING PROTEIN"/>
    <property type="match status" value="1"/>
</dbReference>
<dbReference type="GO" id="GO:0015833">
    <property type="term" value="P:peptide transport"/>
    <property type="evidence" value="ECO:0007669"/>
    <property type="project" value="UniProtKB-KW"/>
</dbReference>
<evidence type="ECO:0000313" key="7">
    <source>
        <dbReference type="EMBL" id="MQT92501.1"/>
    </source>
</evidence>
<dbReference type="RefSeq" id="WP_048391466.1">
    <property type="nucleotide sequence ID" value="NZ_CP181271.1"/>
</dbReference>
<dbReference type="InterPro" id="IPR039424">
    <property type="entry name" value="SBP_5"/>
</dbReference>
<evidence type="ECO:0000313" key="10">
    <source>
        <dbReference type="Proteomes" id="UP000441404"/>
    </source>
</evidence>
<dbReference type="Gene3D" id="3.10.105.10">
    <property type="entry name" value="Dipeptide-binding Protein, Domain 3"/>
    <property type="match status" value="1"/>
</dbReference>
<evidence type="ECO:0000313" key="12">
    <source>
        <dbReference type="Proteomes" id="UP000470186"/>
    </source>
</evidence>
<evidence type="ECO:0000259" key="5">
    <source>
        <dbReference type="Pfam" id="PF00496"/>
    </source>
</evidence>
<dbReference type="CDD" id="cd08497">
    <property type="entry name" value="MbnE-like"/>
    <property type="match status" value="1"/>
</dbReference>
<feature type="signal peptide" evidence="4">
    <location>
        <begin position="1"/>
        <end position="26"/>
    </location>
</feature>
<dbReference type="EMBL" id="WIWI01000111">
    <property type="protein sequence ID" value="MQT92501.1"/>
    <property type="molecule type" value="Genomic_DNA"/>
</dbReference>
<keyword evidence="2" id="KW-0571">Peptide transport</keyword>
<dbReference type="PIRSF" id="PIRSF002741">
    <property type="entry name" value="MppA"/>
    <property type="match status" value="1"/>
</dbReference>
<dbReference type="InterPro" id="IPR000914">
    <property type="entry name" value="SBP_5_dom"/>
</dbReference>
<dbReference type="EMBL" id="WIWJ01000016">
    <property type="protein sequence ID" value="MQT47263.1"/>
    <property type="molecule type" value="Genomic_DNA"/>
</dbReference>
<evidence type="ECO:0000256" key="3">
    <source>
        <dbReference type="ARBA" id="ARBA00022927"/>
    </source>
</evidence>
<feature type="domain" description="Solute-binding protein family 5" evidence="5">
    <location>
        <begin position="106"/>
        <end position="496"/>
    </location>
</feature>
<comment type="caution">
    <text evidence="7">The sequence shown here is derived from an EMBL/GenBank/DDBJ whole genome shotgun (WGS) entry which is preliminary data.</text>
</comment>
<evidence type="ECO:0000256" key="2">
    <source>
        <dbReference type="ARBA" id="ARBA00022856"/>
    </source>
</evidence>
<protein>
    <submittedName>
        <fullName evidence="7">ABC transporter substrate-binding protein</fullName>
    </submittedName>
</protein>
<keyword evidence="1 4" id="KW-0732">Signal</keyword>
<accession>A0A6A7YSH7</accession>